<name>A0A6A6P1I3_9PEZI</name>
<gene>
    <name evidence="1" type="ORF">BDY21DRAFT_285486</name>
</gene>
<dbReference type="OrthoDB" id="2153847at2759"/>
<accession>A0A6A6P1I3</accession>
<sequence>MEQVKREVPQERSHEKFLRQVTDLLNLNNPDEIVDAVFGLLGNAAGSEGAGLIEDQDCLQQATADQAFTNAKESDDVDGMVAALIFRALERNTGEVGLASVPCESLEAVNPEIAAIQQHQDPASENAAEINKAIVLELARQIALVGGDPQDALLSGTFEPGEIGDPTAAGNTCNDPEDAEGCIFTEDLLVPDASAEEIDEAAA</sequence>
<reference evidence="1" key="1">
    <citation type="journal article" date="2020" name="Stud. Mycol.">
        <title>101 Dothideomycetes genomes: a test case for predicting lifestyles and emergence of pathogens.</title>
        <authorList>
            <person name="Haridas S."/>
            <person name="Albert R."/>
            <person name="Binder M."/>
            <person name="Bloem J."/>
            <person name="Labutti K."/>
            <person name="Salamov A."/>
            <person name="Andreopoulos B."/>
            <person name="Baker S."/>
            <person name="Barry K."/>
            <person name="Bills G."/>
            <person name="Bluhm B."/>
            <person name="Cannon C."/>
            <person name="Castanera R."/>
            <person name="Culley D."/>
            <person name="Daum C."/>
            <person name="Ezra D."/>
            <person name="Gonzalez J."/>
            <person name="Henrissat B."/>
            <person name="Kuo A."/>
            <person name="Liang C."/>
            <person name="Lipzen A."/>
            <person name="Lutzoni F."/>
            <person name="Magnuson J."/>
            <person name="Mondo S."/>
            <person name="Nolan M."/>
            <person name="Ohm R."/>
            <person name="Pangilinan J."/>
            <person name="Park H.-J."/>
            <person name="Ramirez L."/>
            <person name="Alfaro M."/>
            <person name="Sun H."/>
            <person name="Tritt A."/>
            <person name="Yoshinaga Y."/>
            <person name="Zwiers L.-H."/>
            <person name="Turgeon B."/>
            <person name="Goodwin S."/>
            <person name="Spatafora J."/>
            <person name="Crous P."/>
            <person name="Grigoriev I."/>
        </authorList>
    </citation>
    <scope>NUCLEOTIDE SEQUENCE</scope>
    <source>
        <strain evidence="1">ATCC 16933</strain>
    </source>
</reference>
<feature type="non-terminal residue" evidence="1">
    <location>
        <position position="203"/>
    </location>
</feature>
<dbReference type="Proteomes" id="UP000799766">
    <property type="component" value="Unassembled WGS sequence"/>
</dbReference>
<evidence type="ECO:0000313" key="2">
    <source>
        <dbReference type="Proteomes" id="UP000799766"/>
    </source>
</evidence>
<evidence type="ECO:0000313" key="1">
    <source>
        <dbReference type="EMBL" id="KAF2457592.1"/>
    </source>
</evidence>
<keyword evidence="2" id="KW-1185">Reference proteome</keyword>
<dbReference type="AlphaFoldDB" id="A0A6A6P1I3"/>
<proteinExistence type="predicted"/>
<protein>
    <submittedName>
        <fullName evidence="1">Uncharacterized protein</fullName>
    </submittedName>
</protein>
<dbReference type="EMBL" id="MU001680">
    <property type="protein sequence ID" value="KAF2457592.1"/>
    <property type="molecule type" value="Genomic_DNA"/>
</dbReference>
<organism evidence="1 2">
    <name type="scientific">Lineolata rhizophorae</name>
    <dbReference type="NCBI Taxonomy" id="578093"/>
    <lineage>
        <taxon>Eukaryota</taxon>
        <taxon>Fungi</taxon>
        <taxon>Dikarya</taxon>
        <taxon>Ascomycota</taxon>
        <taxon>Pezizomycotina</taxon>
        <taxon>Dothideomycetes</taxon>
        <taxon>Dothideomycetes incertae sedis</taxon>
        <taxon>Lineolatales</taxon>
        <taxon>Lineolataceae</taxon>
        <taxon>Lineolata</taxon>
    </lineage>
</organism>